<feature type="compositionally biased region" description="Low complexity" evidence="1">
    <location>
        <begin position="51"/>
        <end position="64"/>
    </location>
</feature>
<dbReference type="InParanoid" id="Q2QSG9"/>
<dbReference type="EMBL" id="DP000011">
    <property type="protein sequence ID" value="ABA97651.1"/>
    <property type="molecule type" value="Genomic_DNA"/>
</dbReference>
<reference evidence="2" key="4">
    <citation type="submission" date="2006-01" db="EMBL/GenBank/DDBJ databases">
        <authorList>
            <person name="Buell R."/>
        </authorList>
    </citation>
    <scope>NUCLEOTIDE SEQUENCE</scope>
</reference>
<sequence>MPPAQEAARPDVLGRRRRHGEEAALRETAGSQRLSLRRMEEEALGEVVGVPSSAAAAPTAWTSTDRPSAPPRQPLAIPACRDDTASAQNGARDRQWRRCGDLDLTFAELGEDGYSGKLALAGGTPTHGGPGKMKRGRKSRRG</sequence>
<feature type="region of interest" description="Disordered" evidence="1">
    <location>
        <begin position="1"/>
        <end position="97"/>
    </location>
</feature>
<reference evidence="2" key="1">
    <citation type="journal article" date="2005" name="BMC Biol.">
        <title>The sequence of rice chromosomes 11 and 12, rich in disease resistance genes and recent gene duplications.</title>
        <authorList>
            <consortium name="The rice chromosomes 11 and 12 sequencing consortia"/>
        </authorList>
    </citation>
    <scope>NUCLEOTIDE SEQUENCE [LARGE SCALE GENOMIC DNA]</scope>
</reference>
<feature type="compositionally biased region" description="Basic residues" evidence="1">
    <location>
        <begin position="132"/>
        <end position="142"/>
    </location>
</feature>
<evidence type="ECO:0000313" key="4">
    <source>
        <dbReference type="Proteomes" id="UP000059680"/>
    </source>
</evidence>
<reference evidence="4" key="2">
    <citation type="journal article" date="2005" name="Nature">
        <title>The map-based sequence of the rice genome.</title>
        <authorList>
            <consortium name="International rice genome sequencing project (IRGSP)"/>
            <person name="Matsumoto T."/>
            <person name="Wu J."/>
            <person name="Kanamori H."/>
            <person name="Katayose Y."/>
            <person name="Fujisawa M."/>
            <person name="Namiki N."/>
            <person name="Mizuno H."/>
            <person name="Yamamoto K."/>
            <person name="Antonio B.A."/>
            <person name="Baba T."/>
            <person name="Sakata K."/>
            <person name="Nagamura Y."/>
            <person name="Aoki H."/>
            <person name="Arikawa K."/>
            <person name="Arita K."/>
            <person name="Bito T."/>
            <person name="Chiden Y."/>
            <person name="Fujitsuka N."/>
            <person name="Fukunaka R."/>
            <person name="Hamada M."/>
            <person name="Harada C."/>
            <person name="Hayashi A."/>
            <person name="Hijishita S."/>
            <person name="Honda M."/>
            <person name="Hosokawa S."/>
            <person name="Ichikawa Y."/>
            <person name="Idonuma A."/>
            <person name="Iijima M."/>
            <person name="Ikeda M."/>
            <person name="Ikeno M."/>
            <person name="Ito K."/>
            <person name="Ito S."/>
            <person name="Ito T."/>
            <person name="Ito Y."/>
            <person name="Ito Y."/>
            <person name="Iwabuchi A."/>
            <person name="Kamiya K."/>
            <person name="Karasawa W."/>
            <person name="Kurita K."/>
            <person name="Katagiri S."/>
            <person name="Kikuta A."/>
            <person name="Kobayashi H."/>
            <person name="Kobayashi N."/>
            <person name="Machita K."/>
            <person name="Maehara T."/>
            <person name="Masukawa M."/>
            <person name="Mizubayashi T."/>
            <person name="Mukai Y."/>
            <person name="Nagasaki H."/>
            <person name="Nagata Y."/>
            <person name="Naito S."/>
            <person name="Nakashima M."/>
            <person name="Nakama Y."/>
            <person name="Nakamichi Y."/>
            <person name="Nakamura M."/>
            <person name="Meguro A."/>
            <person name="Negishi M."/>
            <person name="Ohta I."/>
            <person name="Ohta T."/>
            <person name="Okamoto M."/>
            <person name="Ono N."/>
            <person name="Saji S."/>
            <person name="Sakaguchi M."/>
            <person name="Sakai K."/>
            <person name="Shibata M."/>
            <person name="Shimokawa T."/>
            <person name="Song J."/>
            <person name="Takazaki Y."/>
            <person name="Terasawa K."/>
            <person name="Tsugane M."/>
            <person name="Tsuji K."/>
            <person name="Ueda S."/>
            <person name="Waki K."/>
            <person name="Yamagata H."/>
            <person name="Yamamoto M."/>
            <person name="Yamamoto S."/>
            <person name="Yamane H."/>
            <person name="Yoshiki S."/>
            <person name="Yoshihara R."/>
            <person name="Yukawa K."/>
            <person name="Zhong H."/>
            <person name="Yano M."/>
            <person name="Yuan Q."/>
            <person name="Ouyang S."/>
            <person name="Liu J."/>
            <person name="Jones K.M."/>
            <person name="Gansberger K."/>
            <person name="Moffat K."/>
            <person name="Hill J."/>
            <person name="Bera J."/>
            <person name="Fadrosh D."/>
            <person name="Jin S."/>
            <person name="Johri S."/>
            <person name="Kim M."/>
            <person name="Overton L."/>
            <person name="Reardon M."/>
            <person name="Tsitrin T."/>
            <person name="Vuong H."/>
            <person name="Weaver B."/>
            <person name="Ciecko A."/>
            <person name="Tallon L."/>
            <person name="Jackson J."/>
            <person name="Pai G."/>
            <person name="Aken S.V."/>
            <person name="Utterback T."/>
            <person name="Reidmuller S."/>
            <person name="Feldblyum T."/>
            <person name="Hsiao J."/>
            <person name="Zismann V."/>
            <person name="Iobst S."/>
            <person name="de Vazeille A.R."/>
            <person name="Buell C.R."/>
            <person name="Ying K."/>
            <person name="Li Y."/>
            <person name="Lu T."/>
            <person name="Huang Y."/>
            <person name="Zhao Q."/>
            <person name="Feng Q."/>
            <person name="Zhang L."/>
            <person name="Zhu J."/>
            <person name="Weng Q."/>
            <person name="Mu J."/>
            <person name="Lu Y."/>
            <person name="Fan D."/>
            <person name="Liu Y."/>
            <person name="Guan J."/>
            <person name="Zhang Y."/>
            <person name="Yu S."/>
            <person name="Liu X."/>
            <person name="Zhang Y."/>
            <person name="Hong G."/>
            <person name="Han B."/>
            <person name="Choisne N."/>
            <person name="Demange N."/>
            <person name="Orjeda G."/>
            <person name="Samain S."/>
            <person name="Cattolico L."/>
            <person name="Pelletier E."/>
            <person name="Couloux A."/>
            <person name="Segurens B."/>
            <person name="Wincker P."/>
            <person name="D'Hont A."/>
            <person name="Scarpelli C."/>
            <person name="Weissenbach J."/>
            <person name="Salanoubat M."/>
            <person name="Quetier F."/>
            <person name="Yu Y."/>
            <person name="Kim H.R."/>
            <person name="Rambo T."/>
            <person name="Currie J."/>
            <person name="Collura K."/>
            <person name="Luo M."/>
            <person name="Yang T."/>
            <person name="Ammiraju J.S.S."/>
            <person name="Engler F."/>
            <person name="Soderlund C."/>
            <person name="Wing R.A."/>
            <person name="Palmer L.E."/>
            <person name="de la Bastide M."/>
            <person name="Spiegel L."/>
            <person name="Nascimento L."/>
            <person name="Zutavern T."/>
            <person name="O'Shaughnessy A."/>
            <person name="Dike S."/>
            <person name="Dedhia N."/>
            <person name="Preston R."/>
            <person name="Balija V."/>
            <person name="McCombie W.R."/>
            <person name="Chow T."/>
            <person name="Chen H."/>
            <person name="Chung M."/>
            <person name="Chen C."/>
            <person name="Shaw J."/>
            <person name="Wu H."/>
            <person name="Hsiao K."/>
            <person name="Chao Y."/>
            <person name="Chu M."/>
            <person name="Cheng C."/>
            <person name="Hour A."/>
            <person name="Lee P."/>
            <person name="Lin S."/>
            <person name="Lin Y."/>
            <person name="Liou J."/>
            <person name="Liu S."/>
            <person name="Hsing Y."/>
            <person name="Raghuvanshi S."/>
            <person name="Mohanty A."/>
            <person name="Bharti A.K."/>
            <person name="Gaur A."/>
            <person name="Gupta V."/>
            <person name="Kumar D."/>
            <person name="Ravi V."/>
            <person name="Vij S."/>
            <person name="Kapur A."/>
            <person name="Khurana P."/>
            <person name="Khurana P."/>
            <person name="Khurana J.P."/>
            <person name="Tyagi A.K."/>
            <person name="Gaikwad K."/>
            <person name="Singh A."/>
            <person name="Dalal V."/>
            <person name="Srivastava S."/>
            <person name="Dixit A."/>
            <person name="Pal A.K."/>
            <person name="Ghazi I.A."/>
            <person name="Yadav M."/>
            <person name="Pandit A."/>
            <person name="Bhargava A."/>
            <person name="Sureshbabu K."/>
            <person name="Batra K."/>
            <person name="Sharma T.R."/>
            <person name="Mohapatra T."/>
            <person name="Singh N.K."/>
            <person name="Messing J."/>
            <person name="Nelson A.B."/>
            <person name="Fuks G."/>
            <person name="Kavchok S."/>
            <person name="Keizer G."/>
            <person name="Linton E."/>
            <person name="Llaca V."/>
            <person name="Song R."/>
            <person name="Tanyolac B."/>
            <person name="Young S."/>
            <person name="Ho-Il K."/>
            <person name="Hahn J.H."/>
            <person name="Sangsakoo G."/>
            <person name="Vanavichit A."/>
            <person name="de Mattos Luiz.A.T."/>
            <person name="Zimmer P.D."/>
            <person name="Malone G."/>
            <person name="Dellagostin O."/>
            <person name="de Oliveira A.C."/>
            <person name="Bevan M."/>
            <person name="Bancroft I."/>
            <person name="Minx P."/>
            <person name="Cordum H."/>
            <person name="Wilson R."/>
            <person name="Cheng Z."/>
            <person name="Jin W."/>
            <person name="Jiang J."/>
            <person name="Leong S.A."/>
            <person name="Iwama H."/>
            <person name="Gojobori T."/>
            <person name="Itoh T."/>
            <person name="Niimura Y."/>
            <person name="Fujii Y."/>
            <person name="Habara T."/>
            <person name="Sakai H."/>
            <person name="Sato Y."/>
            <person name="Wilson G."/>
            <person name="Kumar K."/>
            <person name="McCouch S."/>
            <person name="Juretic N."/>
            <person name="Hoen D."/>
            <person name="Wright S."/>
            <person name="Bruskiewich R."/>
            <person name="Bureau T."/>
            <person name="Miyao A."/>
            <person name="Hirochika H."/>
            <person name="Nishikawa T."/>
            <person name="Kadowaki K."/>
            <person name="Sugiura M."/>
            <person name="Burr B."/>
            <person name="Sasaki T."/>
        </authorList>
    </citation>
    <scope>NUCLEOTIDE SEQUENCE [LARGE SCALE GENOMIC DNA]</scope>
    <source>
        <strain evidence="4">cv. Nipponbare</strain>
    </source>
</reference>
<feature type="region of interest" description="Disordered" evidence="1">
    <location>
        <begin position="118"/>
        <end position="142"/>
    </location>
</feature>
<dbReference type="PaxDb" id="39947-Q2QSG9"/>
<dbReference type="AlphaFoldDB" id="Q2QSG9"/>
<reference evidence="3" key="7">
    <citation type="submission" date="2015-10" db="EMBL/GenBank/DDBJ databases">
        <authorList>
            <person name="Sakai H."/>
            <person name="Kawahara Y."/>
            <person name="Matsumoto T."/>
            <person name="Buell C.R."/>
            <person name="Itoh T."/>
        </authorList>
    </citation>
    <scope>NUCLEOTIDE SEQUENCE</scope>
</reference>
<evidence type="ECO:0000313" key="2">
    <source>
        <dbReference type="EMBL" id="ABA97651.1"/>
    </source>
</evidence>
<reference evidence="3 4" key="6">
    <citation type="journal article" date="2013" name="Rice">
        <title>Improvement of the Oryza sativa Nipponbare reference genome using next generation sequence and optical map data.</title>
        <authorList>
            <person name="Kawahara Y."/>
            <person name="de la Bastide M."/>
            <person name="Hamilton J.P."/>
            <person name="Kanamori H."/>
            <person name="McCombie W.R."/>
            <person name="Ouyang S."/>
            <person name="Schwartz D.C."/>
            <person name="Tanaka T."/>
            <person name="Wu J."/>
            <person name="Zhou S."/>
            <person name="Childs K.L."/>
            <person name="Davidson R.M."/>
            <person name="Lin H."/>
            <person name="Quesada-Ocampo L."/>
            <person name="Vaillancourt B."/>
            <person name="Sakai H."/>
            <person name="Lee S.S."/>
            <person name="Kim J."/>
            <person name="Numa H."/>
            <person name="Itoh T."/>
            <person name="Buell C.R."/>
            <person name="Matsumoto T."/>
        </authorList>
    </citation>
    <scope>NUCLEOTIDE SEQUENCE [LARGE SCALE GENOMIC DNA]</scope>
    <source>
        <strain evidence="4">cv. Nipponbare</strain>
    </source>
</reference>
<keyword evidence="4" id="KW-1185">Reference proteome</keyword>
<name>Q2QSG9_ORYSJ</name>
<dbReference type="Proteomes" id="UP000059680">
    <property type="component" value="Chromosome 12"/>
</dbReference>
<evidence type="ECO:0000313" key="3">
    <source>
        <dbReference type="EMBL" id="BAT16935.1"/>
    </source>
</evidence>
<protein>
    <submittedName>
        <fullName evidence="3">Os12g0429100 protein</fullName>
    </submittedName>
</protein>
<evidence type="ECO:0000256" key="1">
    <source>
        <dbReference type="SAM" id="MobiDB-lite"/>
    </source>
</evidence>
<accession>Q2QSG9</accession>
<reference evidence="2" key="3">
    <citation type="submission" date="2005-04" db="EMBL/GenBank/DDBJ databases">
        <authorList>
            <person name="Buell C.R."/>
            <person name="Wing R.A."/>
            <person name="McCombie W.A."/>
            <person name="Ouyang S."/>
        </authorList>
    </citation>
    <scope>NUCLEOTIDE SEQUENCE</scope>
</reference>
<proteinExistence type="predicted"/>
<dbReference type="EMBL" id="AP014968">
    <property type="protein sequence ID" value="BAT16935.1"/>
    <property type="molecule type" value="Genomic_DNA"/>
</dbReference>
<reference evidence="3" key="5">
    <citation type="journal article" date="2013" name="Plant Cell Physiol.">
        <title>Rice Annotation Project Database (RAP-DB): an integrative and interactive database for rice genomics.</title>
        <authorList>
            <person name="Sakai H."/>
            <person name="Lee S.S."/>
            <person name="Tanaka T."/>
            <person name="Numa H."/>
            <person name="Kim J."/>
            <person name="Kawahara Y."/>
            <person name="Wakimoto H."/>
            <person name="Yang C.C."/>
            <person name="Iwamoto M."/>
            <person name="Abe T."/>
            <person name="Yamada Y."/>
            <person name="Muto A."/>
            <person name="Inokuchi H."/>
            <person name="Ikemura T."/>
            <person name="Matsumoto T."/>
            <person name="Sasaki T."/>
            <person name="Itoh T."/>
        </authorList>
    </citation>
    <scope>NUCLEOTIDE SEQUENCE</scope>
</reference>
<feature type="compositionally biased region" description="Basic and acidic residues" evidence="1">
    <location>
        <begin position="8"/>
        <end position="25"/>
    </location>
</feature>
<organism evidence="2">
    <name type="scientific">Oryza sativa subsp. japonica</name>
    <name type="common">Rice</name>
    <dbReference type="NCBI Taxonomy" id="39947"/>
    <lineage>
        <taxon>Eukaryota</taxon>
        <taxon>Viridiplantae</taxon>
        <taxon>Streptophyta</taxon>
        <taxon>Embryophyta</taxon>
        <taxon>Tracheophyta</taxon>
        <taxon>Spermatophyta</taxon>
        <taxon>Magnoliopsida</taxon>
        <taxon>Liliopsida</taxon>
        <taxon>Poales</taxon>
        <taxon>Poaceae</taxon>
        <taxon>BOP clade</taxon>
        <taxon>Oryzoideae</taxon>
        <taxon>Oryzeae</taxon>
        <taxon>Oryzinae</taxon>
        <taxon>Oryza</taxon>
        <taxon>Oryza sativa</taxon>
    </lineage>
</organism>
<gene>
    <name evidence="2" type="ordered locus">LOC_Os12g24150</name>
    <name evidence="3" type="ordered locus">Os12g0429100</name>
    <name evidence="3" type="ORF">OSNPB_120429100</name>
</gene>